<sequence length="129" mass="14498">MFPRAIHYKGVGNNGYTSSNISRLETRLGEWFEMCLGNSKTTEMQTVSRQCCNIISIKRQSTAVESHKPDNNTISQFQDTYSMLGAQDNGPMNEHDNRSMELVPGRPNDKKTIPGMYIVAMARNDSDSC</sequence>
<evidence type="ECO:0000313" key="2">
    <source>
        <dbReference type="Proteomes" id="UP000760494"/>
    </source>
</evidence>
<accession>A0A5Q3CVY8</accession>
<comment type="caution">
    <text evidence="1">The sequence shown here is derived from an EMBL/GenBank/DDBJ whole genome shotgun (WGS) entry which is preliminary data.</text>
</comment>
<name>A0A5Q3CVY8_FUSFU</name>
<evidence type="ECO:0000313" key="1">
    <source>
        <dbReference type="EMBL" id="VTT66856.1"/>
    </source>
</evidence>
<protein>
    <submittedName>
        <fullName evidence="1">Uncharacterized protein</fullName>
    </submittedName>
</protein>
<dbReference type="EMBL" id="CABFJX010000190">
    <property type="protein sequence ID" value="VTT66856.1"/>
    <property type="molecule type" value="Genomic_DNA"/>
</dbReference>
<gene>
    <name evidence="1" type="ORF">C2S_6654</name>
</gene>
<proteinExistence type="predicted"/>
<dbReference type="Proteomes" id="UP000760494">
    <property type="component" value="Unassembled WGS sequence"/>
</dbReference>
<reference evidence="1" key="1">
    <citation type="submission" date="2019-05" db="EMBL/GenBank/DDBJ databases">
        <authorList>
            <person name="Piombo E."/>
        </authorList>
    </citation>
    <scope>NUCLEOTIDE SEQUENCE</scope>
    <source>
        <strain evidence="1">C2S</strain>
    </source>
</reference>
<dbReference type="AlphaFoldDB" id="A0A5Q3CVY8"/>
<feature type="non-terminal residue" evidence="1">
    <location>
        <position position="129"/>
    </location>
</feature>
<organism evidence="1 2">
    <name type="scientific">Fusarium fujikuroi</name>
    <name type="common">Bakanae and foot rot disease fungus</name>
    <name type="synonym">Gibberella fujikuroi</name>
    <dbReference type="NCBI Taxonomy" id="5127"/>
    <lineage>
        <taxon>Eukaryota</taxon>
        <taxon>Fungi</taxon>
        <taxon>Dikarya</taxon>
        <taxon>Ascomycota</taxon>
        <taxon>Pezizomycotina</taxon>
        <taxon>Sordariomycetes</taxon>
        <taxon>Hypocreomycetidae</taxon>
        <taxon>Hypocreales</taxon>
        <taxon>Nectriaceae</taxon>
        <taxon>Fusarium</taxon>
        <taxon>Fusarium fujikuroi species complex</taxon>
    </lineage>
</organism>